<evidence type="ECO:0000259" key="1">
    <source>
        <dbReference type="PROSITE" id="PS51061"/>
    </source>
</evidence>
<reference evidence="2 3" key="1">
    <citation type="submission" date="2020-07" db="EMBL/GenBank/DDBJ databases">
        <title>Genomic Encyclopedia of Type Strains, Phase IV (KMG-V): Genome sequencing to study the core and pangenomes of soil and plant-associated prokaryotes.</title>
        <authorList>
            <person name="Whitman W."/>
        </authorList>
    </citation>
    <scope>NUCLEOTIDE SEQUENCE [LARGE SCALE GENOMIC DNA]</scope>
    <source>
        <strain evidence="2 3">M8UP22</strain>
    </source>
</reference>
<dbReference type="InterPro" id="IPR015946">
    <property type="entry name" value="KH_dom-like_a/b"/>
</dbReference>
<name>A0A852VRA5_9BACT</name>
<dbReference type="Gene3D" id="3.30.300.20">
    <property type="match status" value="1"/>
</dbReference>
<dbReference type="Gene3D" id="3.30.1370.50">
    <property type="entry name" value="R3H-like domain"/>
    <property type="match status" value="1"/>
</dbReference>
<dbReference type="GO" id="GO:0003723">
    <property type="term" value="F:RNA binding"/>
    <property type="evidence" value="ECO:0007669"/>
    <property type="project" value="InterPro"/>
</dbReference>
<dbReference type="InterPro" id="IPR034079">
    <property type="entry name" value="R3H_KhpB"/>
</dbReference>
<dbReference type="SMART" id="SM00393">
    <property type="entry name" value="R3H"/>
    <property type="match status" value="1"/>
</dbReference>
<dbReference type="PANTHER" id="PTHR35800:SF1">
    <property type="entry name" value="RNA-BINDING PROTEIN KHPB"/>
    <property type="match status" value="1"/>
</dbReference>
<organism evidence="2 3">
    <name type="scientific">Tunturiibacter lichenicola</name>
    <dbReference type="NCBI Taxonomy" id="2051959"/>
    <lineage>
        <taxon>Bacteria</taxon>
        <taxon>Pseudomonadati</taxon>
        <taxon>Acidobacteriota</taxon>
        <taxon>Terriglobia</taxon>
        <taxon>Terriglobales</taxon>
        <taxon>Acidobacteriaceae</taxon>
        <taxon>Tunturiibacter</taxon>
    </lineage>
</organism>
<dbReference type="EMBL" id="JACCCU010000003">
    <property type="protein sequence ID" value="NYF91862.1"/>
    <property type="molecule type" value="Genomic_DNA"/>
</dbReference>
<dbReference type="InterPro" id="IPR001374">
    <property type="entry name" value="R3H_dom"/>
</dbReference>
<evidence type="ECO:0000313" key="3">
    <source>
        <dbReference type="Proteomes" id="UP000564385"/>
    </source>
</evidence>
<dbReference type="PROSITE" id="PS51061">
    <property type="entry name" value="R3H"/>
    <property type="match status" value="1"/>
</dbReference>
<dbReference type="SUPFAM" id="SSF82708">
    <property type="entry name" value="R3H domain"/>
    <property type="match status" value="1"/>
</dbReference>
<dbReference type="PANTHER" id="PTHR35800">
    <property type="entry name" value="PROTEIN JAG"/>
    <property type="match status" value="1"/>
</dbReference>
<evidence type="ECO:0000313" key="2">
    <source>
        <dbReference type="EMBL" id="NYF91862.1"/>
    </source>
</evidence>
<feature type="domain" description="R3H" evidence="1">
    <location>
        <begin position="130"/>
        <end position="195"/>
    </location>
</feature>
<protein>
    <submittedName>
        <fullName evidence="2">SpoIIIJ-associated protein</fullName>
    </submittedName>
</protein>
<dbReference type="CDD" id="cd02644">
    <property type="entry name" value="R3H_jag"/>
    <property type="match status" value="1"/>
</dbReference>
<sequence>MKLHALEIGLIEMTTPLMDQGRAVKKIADFLEVLKETGSLDLQSHILACNGHVQPNADASADVNSPGLNGASTPDSSPVICVEFTGTDTPLLLARNGELLHAIEHLAAKILRLEPEEHDLIFFDAEGFKANRDRELQHSAETAIEQVRDTGRPYSFPPMTSRERRLLHLALAKSGLPTASSGEGPRRFVVLYPEGPAAAQPVPTADRTRAIRNSFRRR</sequence>
<proteinExistence type="predicted"/>
<comment type="caution">
    <text evidence="2">The sequence shown here is derived from an EMBL/GenBank/DDBJ whole genome shotgun (WGS) entry which is preliminary data.</text>
</comment>
<dbReference type="InterPro" id="IPR036867">
    <property type="entry name" value="R3H_dom_sf"/>
</dbReference>
<dbReference type="InterPro" id="IPR039247">
    <property type="entry name" value="KhpB"/>
</dbReference>
<dbReference type="Pfam" id="PF01424">
    <property type="entry name" value="R3H"/>
    <property type="match status" value="1"/>
</dbReference>
<dbReference type="AlphaFoldDB" id="A0A852VRA5"/>
<dbReference type="Proteomes" id="UP000564385">
    <property type="component" value="Unassembled WGS sequence"/>
</dbReference>
<gene>
    <name evidence="2" type="ORF">HDF08_003981</name>
</gene>
<accession>A0A852VRA5</accession>